<protein>
    <recommendedName>
        <fullName evidence="4">Lipoprotein</fullName>
    </recommendedName>
</protein>
<dbReference type="PROSITE" id="PS51257">
    <property type="entry name" value="PROKAR_LIPOPROTEIN"/>
    <property type="match status" value="1"/>
</dbReference>
<accession>A0A4V3FIV0</accession>
<proteinExistence type="predicted"/>
<dbReference type="Proteomes" id="UP000295151">
    <property type="component" value="Unassembled WGS sequence"/>
</dbReference>
<keyword evidence="3" id="KW-1185">Reference proteome</keyword>
<dbReference type="RefSeq" id="WP_133983384.1">
    <property type="nucleotide sequence ID" value="NZ_SOCE01000002.1"/>
</dbReference>
<dbReference type="AlphaFoldDB" id="A0A4V3FIV0"/>
<dbReference type="OrthoDB" id="165386at2"/>
<sequence length="102" mass="10856">MTTRHRIFLVLAVAGLLVVTACAAGPNNVAQIDAPRIAGFWLGLWHGAISPITFIVSLFTDDVSIYDVHNNGNWYDSGFILGVAIAFSSAGRAGAAPRRRTS</sequence>
<gene>
    <name evidence="2" type="ORF">EV138_6307</name>
</gene>
<evidence type="ECO:0000313" key="3">
    <source>
        <dbReference type="Proteomes" id="UP000295151"/>
    </source>
</evidence>
<organism evidence="2 3">
    <name type="scientific">Kribbella voronezhensis</name>
    <dbReference type="NCBI Taxonomy" id="2512212"/>
    <lineage>
        <taxon>Bacteria</taxon>
        <taxon>Bacillati</taxon>
        <taxon>Actinomycetota</taxon>
        <taxon>Actinomycetes</taxon>
        <taxon>Propionibacteriales</taxon>
        <taxon>Kribbellaceae</taxon>
        <taxon>Kribbella</taxon>
    </lineage>
</organism>
<evidence type="ECO:0000256" key="1">
    <source>
        <dbReference type="SAM" id="SignalP"/>
    </source>
</evidence>
<name>A0A4V3FIV0_9ACTN</name>
<feature type="signal peptide" evidence="1">
    <location>
        <begin position="1"/>
        <end position="23"/>
    </location>
</feature>
<reference evidence="2 3" key="1">
    <citation type="submission" date="2019-03" db="EMBL/GenBank/DDBJ databases">
        <title>Genomic Encyclopedia of Type Strains, Phase III (KMG-III): the genomes of soil and plant-associated and newly described type strains.</title>
        <authorList>
            <person name="Whitman W."/>
        </authorList>
    </citation>
    <scope>NUCLEOTIDE SEQUENCE [LARGE SCALE GENOMIC DNA]</scope>
    <source>
        <strain evidence="2 3">VKM Ac-2575</strain>
    </source>
</reference>
<keyword evidence="1" id="KW-0732">Signal</keyword>
<dbReference type="EMBL" id="SOCE01000002">
    <property type="protein sequence ID" value="TDU83843.1"/>
    <property type="molecule type" value="Genomic_DNA"/>
</dbReference>
<comment type="caution">
    <text evidence="2">The sequence shown here is derived from an EMBL/GenBank/DDBJ whole genome shotgun (WGS) entry which is preliminary data.</text>
</comment>
<feature type="chain" id="PRO_5020586062" description="Lipoprotein" evidence="1">
    <location>
        <begin position="24"/>
        <end position="102"/>
    </location>
</feature>
<evidence type="ECO:0000313" key="2">
    <source>
        <dbReference type="EMBL" id="TDU83843.1"/>
    </source>
</evidence>
<evidence type="ECO:0008006" key="4">
    <source>
        <dbReference type="Google" id="ProtNLM"/>
    </source>
</evidence>